<organism evidence="2 3">
    <name type="scientific">Fibrella forsythiae</name>
    <dbReference type="NCBI Taxonomy" id="2817061"/>
    <lineage>
        <taxon>Bacteria</taxon>
        <taxon>Pseudomonadati</taxon>
        <taxon>Bacteroidota</taxon>
        <taxon>Cytophagia</taxon>
        <taxon>Cytophagales</taxon>
        <taxon>Spirosomataceae</taxon>
        <taxon>Fibrella</taxon>
    </lineage>
</organism>
<comment type="caution">
    <text evidence="2">The sequence shown here is derived from an EMBL/GenBank/DDBJ whole genome shotgun (WGS) entry which is preliminary data.</text>
</comment>
<accession>A0ABS3JIX5</accession>
<gene>
    <name evidence="2" type="ORF">J2I46_11365</name>
</gene>
<evidence type="ECO:0000313" key="3">
    <source>
        <dbReference type="Proteomes" id="UP000664628"/>
    </source>
</evidence>
<evidence type="ECO:0000313" key="2">
    <source>
        <dbReference type="EMBL" id="MBO0949184.1"/>
    </source>
</evidence>
<proteinExistence type="predicted"/>
<keyword evidence="3" id="KW-1185">Reference proteome</keyword>
<sequence length="51" mass="5552">MPLSSPSETSDPDDSDLVTPDPADELDDPYVHTVSTEEFVEAVEAASREEE</sequence>
<reference evidence="2 3" key="1">
    <citation type="submission" date="2021-03" db="EMBL/GenBank/DDBJ databases">
        <title>Fibrella sp. HMF5405 genome sequencing and assembly.</title>
        <authorList>
            <person name="Kang H."/>
            <person name="Kim H."/>
            <person name="Bae S."/>
            <person name="Joh K."/>
        </authorList>
    </citation>
    <scope>NUCLEOTIDE SEQUENCE [LARGE SCALE GENOMIC DNA]</scope>
    <source>
        <strain evidence="2 3">HMF5405</strain>
    </source>
</reference>
<evidence type="ECO:0000256" key="1">
    <source>
        <dbReference type="SAM" id="MobiDB-lite"/>
    </source>
</evidence>
<name>A0ABS3JIX5_9BACT</name>
<protein>
    <submittedName>
        <fullName evidence="2">Uncharacterized protein</fullName>
    </submittedName>
</protein>
<dbReference type="EMBL" id="JAFMYW010000002">
    <property type="protein sequence ID" value="MBO0949184.1"/>
    <property type="molecule type" value="Genomic_DNA"/>
</dbReference>
<dbReference type="Proteomes" id="UP000664628">
    <property type="component" value="Unassembled WGS sequence"/>
</dbReference>
<dbReference type="RefSeq" id="WP_207329110.1">
    <property type="nucleotide sequence ID" value="NZ_JAFMYW010000002.1"/>
</dbReference>
<feature type="compositionally biased region" description="Acidic residues" evidence="1">
    <location>
        <begin position="10"/>
        <end position="28"/>
    </location>
</feature>
<feature type="region of interest" description="Disordered" evidence="1">
    <location>
        <begin position="1"/>
        <end position="30"/>
    </location>
</feature>